<reference evidence="12" key="1">
    <citation type="journal article" date="2021" name="Proc. Natl. Acad. Sci. U.S.A.">
        <title>Global biogeography of chemosynthetic symbionts reveals both localized and globally distributed symbiont groups. .</title>
        <authorList>
            <person name="Osvatic J.T."/>
            <person name="Wilkins L.G.E."/>
            <person name="Leibrecht L."/>
            <person name="Leray M."/>
            <person name="Zauner S."/>
            <person name="Polzin J."/>
            <person name="Camacho Y."/>
            <person name="Gros O."/>
            <person name="van Gils J.A."/>
            <person name="Eisen J.A."/>
            <person name="Petersen J.M."/>
            <person name="Yuen B."/>
        </authorList>
    </citation>
    <scope>NUCLEOTIDE SEQUENCE</scope>
    <source>
        <strain evidence="12">MAGclacostrist055</strain>
    </source>
</reference>
<evidence type="ECO:0000259" key="10">
    <source>
        <dbReference type="Pfam" id="PF00133"/>
    </source>
</evidence>
<evidence type="ECO:0000259" key="11">
    <source>
        <dbReference type="Pfam" id="PF08264"/>
    </source>
</evidence>
<dbReference type="Gene3D" id="2.20.28.290">
    <property type="match status" value="1"/>
</dbReference>
<dbReference type="GO" id="GO:0005829">
    <property type="term" value="C:cytosol"/>
    <property type="evidence" value="ECO:0007669"/>
    <property type="project" value="TreeGrafter"/>
</dbReference>
<keyword evidence="7" id="KW-0648">Protein biosynthesis</keyword>
<protein>
    <recommendedName>
        <fullName evidence="2">leucine--tRNA ligase</fullName>
        <ecNumber evidence="2">6.1.1.4</ecNumber>
    </recommendedName>
</protein>
<dbReference type="PANTHER" id="PTHR43740:SF2">
    <property type="entry name" value="LEUCINE--TRNA LIGASE, MITOCHONDRIAL"/>
    <property type="match status" value="1"/>
</dbReference>
<dbReference type="GO" id="GO:0005524">
    <property type="term" value="F:ATP binding"/>
    <property type="evidence" value="ECO:0007669"/>
    <property type="project" value="UniProtKB-KW"/>
</dbReference>
<gene>
    <name evidence="12" type="ORF">JAY77_14740</name>
</gene>
<dbReference type="InterPro" id="IPR002300">
    <property type="entry name" value="aa-tRNA-synth_Ia"/>
</dbReference>
<dbReference type="PANTHER" id="PTHR43740">
    <property type="entry name" value="LEUCYL-TRNA SYNTHETASE"/>
    <property type="match status" value="1"/>
</dbReference>
<keyword evidence="3" id="KW-0963">Cytoplasm</keyword>
<keyword evidence="5" id="KW-0547">Nucleotide-binding</keyword>
<feature type="non-terminal residue" evidence="12">
    <location>
        <position position="1"/>
    </location>
</feature>
<evidence type="ECO:0000256" key="3">
    <source>
        <dbReference type="ARBA" id="ARBA00022490"/>
    </source>
</evidence>
<evidence type="ECO:0000256" key="2">
    <source>
        <dbReference type="ARBA" id="ARBA00013164"/>
    </source>
</evidence>
<dbReference type="GO" id="GO:0006429">
    <property type="term" value="P:leucyl-tRNA aminoacylation"/>
    <property type="evidence" value="ECO:0007669"/>
    <property type="project" value="InterPro"/>
</dbReference>
<evidence type="ECO:0000256" key="5">
    <source>
        <dbReference type="ARBA" id="ARBA00022741"/>
    </source>
</evidence>
<evidence type="ECO:0000313" key="12">
    <source>
        <dbReference type="EMBL" id="MCG7979388.1"/>
    </source>
</evidence>
<dbReference type="FunFam" id="2.20.28.290:FF:000001">
    <property type="entry name" value="Leucine--tRNA ligase"/>
    <property type="match status" value="1"/>
</dbReference>
<dbReference type="InterPro" id="IPR013155">
    <property type="entry name" value="M/V/L/I-tRNA-synth_anticd-bd"/>
</dbReference>
<sequence>QGMVVADTYYREAEDGSKHWYNPTEVDVSSDDKGRPLSALLKADNSAVQIGGIEKMSKSKNNGVDPQTLIDRYGADTVRLYTMFTSPPDQSLEWSDDGVEGAYRFIKRLWALADGHQQQLSQPLAEVTEFGEELKAARRELHELLKKALYDYQRQRFNNVVSASMGMTNILYKLGGSEQDLAILKEGLSLVLRLLAPIAPHVSHHLWRELGFGEEILASDWLKPDEAALVQESLPYVVQVNGKVRANIQVPADADKAAVEAIALANDNVQRFIGEATVRKVIVVPNKLVNVVAK</sequence>
<evidence type="ECO:0000256" key="7">
    <source>
        <dbReference type="ARBA" id="ARBA00022917"/>
    </source>
</evidence>
<dbReference type="EC" id="6.1.1.4" evidence="2"/>
<comment type="catalytic activity">
    <reaction evidence="9">
        <text>tRNA(Leu) + L-leucine + ATP = L-leucyl-tRNA(Leu) + AMP + diphosphate</text>
        <dbReference type="Rhea" id="RHEA:11688"/>
        <dbReference type="Rhea" id="RHEA-COMP:9613"/>
        <dbReference type="Rhea" id="RHEA-COMP:9622"/>
        <dbReference type="ChEBI" id="CHEBI:30616"/>
        <dbReference type="ChEBI" id="CHEBI:33019"/>
        <dbReference type="ChEBI" id="CHEBI:57427"/>
        <dbReference type="ChEBI" id="CHEBI:78442"/>
        <dbReference type="ChEBI" id="CHEBI:78494"/>
        <dbReference type="ChEBI" id="CHEBI:456215"/>
        <dbReference type="EC" id="6.1.1.4"/>
    </reaction>
</comment>
<dbReference type="Pfam" id="PF08264">
    <property type="entry name" value="Anticodon_1"/>
    <property type="match status" value="1"/>
</dbReference>
<dbReference type="FunFam" id="3.10.20.590:FF:000001">
    <property type="entry name" value="Leucine--tRNA ligase"/>
    <property type="match status" value="1"/>
</dbReference>
<dbReference type="SUPFAM" id="SSF52374">
    <property type="entry name" value="Nucleotidylyl transferase"/>
    <property type="match status" value="1"/>
</dbReference>
<evidence type="ECO:0000313" key="13">
    <source>
        <dbReference type="Proteomes" id="UP000886674"/>
    </source>
</evidence>
<evidence type="ECO:0000256" key="4">
    <source>
        <dbReference type="ARBA" id="ARBA00022598"/>
    </source>
</evidence>
<organism evidence="12 13">
    <name type="scientific">Candidatus Thiodiazotropha taylori</name>
    <dbReference type="NCBI Taxonomy" id="2792791"/>
    <lineage>
        <taxon>Bacteria</taxon>
        <taxon>Pseudomonadati</taxon>
        <taxon>Pseudomonadota</taxon>
        <taxon>Gammaproteobacteria</taxon>
        <taxon>Chromatiales</taxon>
        <taxon>Sedimenticolaceae</taxon>
        <taxon>Candidatus Thiodiazotropha</taxon>
    </lineage>
</organism>
<comment type="caution">
    <text evidence="12">The sequence shown here is derived from an EMBL/GenBank/DDBJ whole genome shotgun (WGS) entry which is preliminary data.</text>
</comment>
<dbReference type="AlphaFoldDB" id="A0A9E4NLI6"/>
<dbReference type="Pfam" id="PF00133">
    <property type="entry name" value="tRNA-synt_1"/>
    <property type="match status" value="1"/>
</dbReference>
<dbReference type="Gene3D" id="1.10.730.10">
    <property type="entry name" value="Isoleucyl-tRNA Synthetase, Domain 1"/>
    <property type="match status" value="1"/>
</dbReference>
<proteinExistence type="inferred from homology"/>
<feature type="domain" description="Aminoacyl-tRNA synthetase class Ia" evidence="10">
    <location>
        <begin position="54"/>
        <end position="94"/>
    </location>
</feature>
<accession>A0A9E4NLI6</accession>
<dbReference type="EMBL" id="JAEPCR010000066">
    <property type="protein sequence ID" value="MCG7979388.1"/>
    <property type="molecule type" value="Genomic_DNA"/>
</dbReference>
<comment type="similarity">
    <text evidence="1">Belongs to the class-I aminoacyl-tRNA synthetase family.</text>
</comment>
<feature type="domain" description="Methionyl/Valyl/Leucyl/Isoleucyl-tRNA synthetase anticodon-binding" evidence="11">
    <location>
        <begin position="137"/>
        <end position="257"/>
    </location>
</feature>
<dbReference type="SUPFAM" id="SSF47323">
    <property type="entry name" value="Anticodon-binding domain of a subclass of class I aminoacyl-tRNA synthetases"/>
    <property type="match status" value="1"/>
</dbReference>
<evidence type="ECO:0000256" key="8">
    <source>
        <dbReference type="ARBA" id="ARBA00023146"/>
    </source>
</evidence>
<evidence type="ECO:0000256" key="1">
    <source>
        <dbReference type="ARBA" id="ARBA00005594"/>
    </source>
</evidence>
<dbReference type="CDD" id="cd07958">
    <property type="entry name" value="Anticodon_Ia_Leu_BEm"/>
    <property type="match status" value="1"/>
</dbReference>
<evidence type="ECO:0000256" key="6">
    <source>
        <dbReference type="ARBA" id="ARBA00022840"/>
    </source>
</evidence>
<keyword evidence="8" id="KW-0030">Aminoacyl-tRNA synthetase</keyword>
<dbReference type="FunFam" id="1.10.730.10:FF:000003">
    <property type="entry name" value="Leucine--tRNA ligase"/>
    <property type="match status" value="1"/>
</dbReference>
<dbReference type="InterPro" id="IPR002302">
    <property type="entry name" value="Leu-tRNA-ligase"/>
</dbReference>
<dbReference type="Proteomes" id="UP000886674">
    <property type="component" value="Unassembled WGS sequence"/>
</dbReference>
<dbReference type="InterPro" id="IPR009080">
    <property type="entry name" value="tRNAsynth_Ia_anticodon-bd"/>
</dbReference>
<dbReference type="GO" id="GO:0004823">
    <property type="term" value="F:leucine-tRNA ligase activity"/>
    <property type="evidence" value="ECO:0007669"/>
    <property type="project" value="UniProtKB-EC"/>
</dbReference>
<evidence type="ECO:0000256" key="9">
    <source>
        <dbReference type="ARBA" id="ARBA00047469"/>
    </source>
</evidence>
<keyword evidence="4 12" id="KW-0436">Ligase</keyword>
<dbReference type="Gene3D" id="3.10.20.590">
    <property type="match status" value="1"/>
</dbReference>
<name>A0A9E4NLI6_9GAMM</name>
<keyword evidence="6" id="KW-0067">ATP-binding</keyword>